<accession>A0AAV3S4B0</accession>
<protein>
    <submittedName>
        <fullName evidence="2">Uncharacterized protein</fullName>
    </submittedName>
</protein>
<name>A0AAV3S4B0_9EURY</name>
<evidence type="ECO:0000313" key="2">
    <source>
        <dbReference type="EMBL" id="GAA0291534.1"/>
    </source>
</evidence>
<reference evidence="2 3" key="1">
    <citation type="journal article" date="2019" name="Int. J. Syst. Evol. Microbiol.">
        <title>The Global Catalogue of Microorganisms (GCM) 10K type strain sequencing project: providing services to taxonomists for standard genome sequencing and annotation.</title>
        <authorList>
            <consortium name="The Broad Institute Genomics Platform"/>
            <consortium name="The Broad Institute Genome Sequencing Center for Infectious Disease"/>
            <person name="Wu L."/>
            <person name="Ma J."/>
        </authorList>
    </citation>
    <scope>NUCLEOTIDE SEQUENCE [LARGE SCALE GENOMIC DNA]</scope>
    <source>
        <strain evidence="2 3">JCM 16330</strain>
    </source>
</reference>
<feature type="region of interest" description="Disordered" evidence="1">
    <location>
        <begin position="1"/>
        <end position="21"/>
    </location>
</feature>
<dbReference type="Proteomes" id="UP001500837">
    <property type="component" value="Unassembled WGS sequence"/>
</dbReference>
<keyword evidence="3" id="KW-1185">Reference proteome</keyword>
<evidence type="ECO:0000256" key="1">
    <source>
        <dbReference type="SAM" id="MobiDB-lite"/>
    </source>
</evidence>
<proteinExistence type="predicted"/>
<gene>
    <name evidence="2" type="ORF">GCM10009066_02550</name>
</gene>
<sequence>MSRTLAREREDARDALTEADSGSRVDALAGLTHPRSEAMFANAGFAVFEESLTPSDIAARRQRHHENAEAFLAEYAYVGPTDDRVAAFAEQCENRRLGSDWCPHHH</sequence>
<organism evidence="2 3">
    <name type="scientific">Halarchaeum salinum</name>
    <dbReference type="NCBI Taxonomy" id="489912"/>
    <lineage>
        <taxon>Archaea</taxon>
        <taxon>Methanobacteriati</taxon>
        <taxon>Methanobacteriota</taxon>
        <taxon>Stenosarchaea group</taxon>
        <taxon>Halobacteria</taxon>
        <taxon>Halobacteriales</taxon>
        <taxon>Halobacteriaceae</taxon>
    </lineage>
</organism>
<dbReference type="AlphaFoldDB" id="A0AAV3S4B0"/>
<dbReference type="RefSeq" id="WP_211313358.1">
    <property type="nucleotide sequence ID" value="NZ_BAAABL010000017.1"/>
</dbReference>
<evidence type="ECO:0000313" key="3">
    <source>
        <dbReference type="Proteomes" id="UP001500837"/>
    </source>
</evidence>
<comment type="caution">
    <text evidence="2">The sequence shown here is derived from an EMBL/GenBank/DDBJ whole genome shotgun (WGS) entry which is preliminary data.</text>
</comment>
<feature type="compositionally biased region" description="Basic and acidic residues" evidence="1">
    <location>
        <begin position="1"/>
        <end position="16"/>
    </location>
</feature>
<dbReference type="EMBL" id="BAAABL010000017">
    <property type="protein sequence ID" value="GAA0291534.1"/>
    <property type="molecule type" value="Genomic_DNA"/>
</dbReference>